<dbReference type="InterPro" id="IPR002938">
    <property type="entry name" value="FAD-bd"/>
</dbReference>
<evidence type="ECO:0000256" key="2">
    <source>
        <dbReference type="ARBA" id="ARBA00023033"/>
    </source>
</evidence>
<dbReference type="PRINTS" id="PR00420">
    <property type="entry name" value="RNGMNOXGNASE"/>
</dbReference>
<keyword evidence="1" id="KW-0560">Oxidoreductase</keyword>
<comment type="caution">
    <text evidence="5">The sequence shown here is derived from an EMBL/GenBank/DDBJ whole genome shotgun (WGS) entry which is preliminary data.</text>
</comment>
<dbReference type="GO" id="GO:0004497">
    <property type="term" value="F:monooxygenase activity"/>
    <property type="evidence" value="ECO:0007669"/>
    <property type="project" value="UniProtKB-KW"/>
</dbReference>
<evidence type="ECO:0000256" key="1">
    <source>
        <dbReference type="ARBA" id="ARBA00023002"/>
    </source>
</evidence>
<protein>
    <submittedName>
        <fullName evidence="5">FAD-dependent monooxygenase</fullName>
    </submittedName>
</protein>
<name>A0ABV4EDG7_9GAMM</name>
<dbReference type="Proteomes" id="UP001565243">
    <property type="component" value="Unassembled WGS sequence"/>
</dbReference>
<accession>A0ABV4EDG7</accession>
<feature type="domain" description="FAD-binding" evidence="4">
    <location>
        <begin position="7"/>
        <end position="308"/>
    </location>
</feature>
<dbReference type="InterPro" id="IPR050493">
    <property type="entry name" value="FAD-dep_Monooxygenase_BioMet"/>
</dbReference>
<dbReference type="InterPro" id="IPR036188">
    <property type="entry name" value="FAD/NAD-bd_sf"/>
</dbReference>
<feature type="signal peptide" evidence="3">
    <location>
        <begin position="1"/>
        <end position="21"/>
    </location>
</feature>
<evidence type="ECO:0000259" key="4">
    <source>
        <dbReference type="Pfam" id="PF01494"/>
    </source>
</evidence>
<dbReference type="PANTHER" id="PTHR13789">
    <property type="entry name" value="MONOOXYGENASE"/>
    <property type="match status" value="1"/>
</dbReference>
<dbReference type="Pfam" id="PF01494">
    <property type="entry name" value="FAD_binding_3"/>
    <property type="match status" value="1"/>
</dbReference>
<evidence type="ECO:0000256" key="3">
    <source>
        <dbReference type="SAM" id="SignalP"/>
    </source>
</evidence>
<reference evidence="5 6" key="1">
    <citation type="submission" date="2024-07" db="EMBL/GenBank/DDBJ databases">
        <authorList>
            <person name="Hebao G."/>
        </authorList>
    </citation>
    <scope>NUCLEOTIDE SEQUENCE [LARGE SCALE GENOMIC DNA]</scope>
    <source>
        <strain evidence="5 6">ACCC 02193</strain>
    </source>
</reference>
<dbReference type="SUPFAM" id="SSF51905">
    <property type="entry name" value="FAD/NAD(P)-binding domain"/>
    <property type="match status" value="1"/>
</dbReference>
<keyword evidence="3" id="KW-0732">Signal</keyword>
<keyword evidence="6" id="KW-1185">Reference proteome</keyword>
<evidence type="ECO:0000313" key="6">
    <source>
        <dbReference type="Proteomes" id="UP001565243"/>
    </source>
</evidence>
<evidence type="ECO:0000313" key="5">
    <source>
        <dbReference type="EMBL" id="MEY8772969.1"/>
    </source>
</evidence>
<proteinExistence type="predicted"/>
<organism evidence="5 6">
    <name type="scientific">Erwinia aeris</name>
    <dbReference type="NCBI Taxonomy" id="3239803"/>
    <lineage>
        <taxon>Bacteria</taxon>
        <taxon>Pseudomonadati</taxon>
        <taxon>Pseudomonadota</taxon>
        <taxon>Gammaproteobacteria</taxon>
        <taxon>Enterobacterales</taxon>
        <taxon>Erwiniaceae</taxon>
        <taxon>Erwinia</taxon>
    </lineage>
</organism>
<gene>
    <name evidence="5" type="ORF">AB6T85_21390</name>
</gene>
<sequence length="371" mass="41023">MMTRTKKIAIVGAGVAGMALAILATKQGHQVSLFERGSNVSFMGAGVTLWPNAMFVMQKMGLDKKVMQVGGTPCMMRQFDQNGLLQTEFDILAVNSLCNFPSVTVLRRELMSLLAGALDNLGREITFNCSITAADVMKLSQEFDLVVGADGRMNSIVRQTLYAEKATPRYHGFVNVIGVGRQQKGNFNNAIDDFRGQGERFGIVPVNNGWCYWAGAWSAPIDNERPRAHWCEELHQRFRDWPAPVQNVLLSCDSTSVNCIFVHDIDPLPFWHQGNVLMIGDAAHASLPTSGQGACQALEDAWHLTRLLKGTDDLETALQGFYQQRHIKTSAAQLVGRQFAEKIFSEQPEPLLPASTISTAELSRFWMQGLT</sequence>
<dbReference type="PANTHER" id="PTHR13789:SF309">
    <property type="entry name" value="PUTATIVE (AFU_ORTHOLOGUE AFUA_6G14510)-RELATED"/>
    <property type="match status" value="1"/>
</dbReference>
<dbReference type="Gene3D" id="3.50.50.60">
    <property type="entry name" value="FAD/NAD(P)-binding domain"/>
    <property type="match status" value="1"/>
</dbReference>
<feature type="chain" id="PRO_5045847473" evidence="3">
    <location>
        <begin position="22"/>
        <end position="371"/>
    </location>
</feature>
<dbReference type="RefSeq" id="WP_369896605.1">
    <property type="nucleotide sequence ID" value="NZ_JBGFFX010000017.1"/>
</dbReference>
<dbReference type="EMBL" id="JBGFFX010000017">
    <property type="protein sequence ID" value="MEY8772969.1"/>
    <property type="molecule type" value="Genomic_DNA"/>
</dbReference>
<keyword evidence="2 5" id="KW-0503">Monooxygenase</keyword>